<dbReference type="GO" id="GO:0008360">
    <property type="term" value="P:regulation of cell shape"/>
    <property type="evidence" value="ECO:0007669"/>
    <property type="project" value="UniProtKB-KW"/>
</dbReference>
<dbReference type="RefSeq" id="WP_128746735.1">
    <property type="nucleotide sequence ID" value="NZ_CP035281.1"/>
</dbReference>
<comment type="caution">
    <text evidence="6">Lacks conserved residue(s) required for the propagation of feature annotation.</text>
</comment>
<dbReference type="InterPro" id="IPR032782">
    <property type="entry name" value="KhpB_N"/>
</dbReference>
<dbReference type="InterPro" id="IPR039247">
    <property type="entry name" value="KhpB"/>
</dbReference>
<dbReference type="AlphaFoldDB" id="A0A410PYK6"/>
<dbReference type="Gene3D" id="3.30.1370.50">
    <property type="entry name" value="R3H-like domain"/>
    <property type="match status" value="1"/>
</dbReference>
<gene>
    <name evidence="6" type="primary">khpB</name>
    <name evidence="6" type="synonym">eloR</name>
    <name evidence="9" type="ORF">EQM06_12790</name>
</gene>
<dbReference type="InterPro" id="IPR038247">
    <property type="entry name" value="Jag_N_dom_sf"/>
</dbReference>
<evidence type="ECO:0000256" key="1">
    <source>
        <dbReference type="ARBA" id="ARBA00022490"/>
    </source>
</evidence>
<keyword evidence="2 6" id="KW-0694">RNA-binding</keyword>
<dbReference type="Proteomes" id="UP000287601">
    <property type="component" value="Chromosome"/>
</dbReference>
<keyword evidence="1 6" id="KW-0963">Cytoplasm</keyword>
<keyword evidence="3 6" id="KW-0133">Cell shape</keyword>
<dbReference type="Gene3D" id="3.30.300.20">
    <property type="match status" value="1"/>
</dbReference>
<protein>
    <recommendedName>
        <fullName evidence="6">RNA-binding protein KhpB</fullName>
    </recommendedName>
    <alternativeName>
        <fullName evidence="6">RNA-binding protein EloR</fullName>
    </alternativeName>
</protein>
<dbReference type="GO" id="GO:0071555">
    <property type="term" value="P:cell wall organization"/>
    <property type="evidence" value="ECO:0007669"/>
    <property type="project" value="UniProtKB-KW"/>
</dbReference>
<dbReference type="Pfam" id="PF13083">
    <property type="entry name" value="KH_KhpA-B"/>
    <property type="match status" value="1"/>
</dbReference>
<dbReference type="SMART" id="SM00393">
    <property type="entry name" value="R3H"/>
    <property type="match status" value="1"/>
</dbReference>
<keyword evidence="4 6" id="KW-0143">Chaperone</keyword>
<comment type="similarity">
    <text evidence="6">Belongs to the KhpB RNA-binding protein family.</text>
</comment>
<name>A0A410PYK6_9FIRM</name>
<comment type="domain">
    <text evidence="6">Has an N-terminal Jag-N domain and 2 RNA-binding domains (KH and R3H).</text>
</comment>
<feature type="compositionally biased region" description="Basic and acidic residues" evidence="7">
    <location>
        <begin position="85"/>
        <end position="114"/>
    </location>
</feature>
<dbReference type="InterPro" id="IPR038008">
    <property type="entry name" value="Jag_KH"/>
</dbReference>
<sequence>MDYAEKWGKDEDEAIRLALLDLKLTIDEVDVIVLEESSKGFFGIGSKLAKVRVQKKAAAQAEQKSAKTAVKETPITNVQSSSSKEFTKKEFGKKEKKEHKEGRENGSAKKSESLESIKIERPDDLVAVEHSPALDFLKEVTEKMGIEVTVTAAENENSIYLDINGKDSGTVIGKRGQTLDAIQYLTRLVVNKEDEKYKKVVVDAENYRAKREKTLEQLANRLADKVVRTKKSVRLEPMNPYERKVIHATLQGNPKITTRSEGEEPYRRVIIEMK</sequence>
<comment type="subcellular location">
    <subcellularLocation>
        <location evidence="6">Cytoplasm</location>
    </subcellularLocation>
</comment>
<organism evidence="9 10">
    <name type="scientific">Aminipila luticellarii</name>
    <dbReference type="NCBI Taxonomy" id="2507160"/>
    <lineage>
        <taxon>Bacteria</taxon>
        <taxon>Bacillati</taxon>
        <taxon>Bacillota</taxon>
        <taxon>Clostridia</taxon>
        <taxon>Peptostreptococcales</taxon>
        <taxon>Anaerovoracaceae</taxon>
        <taxon>Aminipila</taxon>
    </lineage>
</organism>
<dbReference type="Pfam" id="PF14804">
    <property type="entry name" value="Jag_N"/>
    <property type="match status" value="1"/>
</dbReference>
<evidence type="ECO:0000256" key="6">
    <source>
        <dbReference type="HAMAP-Rule" id="MF_00867"/>
    </source>
</evidence>
<comment type="function">
    <text evidence="6">A probable RNA chaperone. Forms a complex with KhpA which binds to cellular RNA and controls its expression. Plays a role in peptidoglycan (PG) homeostasis and cell length regulation.</text>
</comment>
<dbReference type="HAMAP" id="MF_00867">
    <property type="entry name" value="KhpB"/>
    <property type="match status" value="1"/>
</dbReference>
<evidence type="ECO:0000313" key="9">
    <source>
        <dbReference type="EMBL" id="QAT44028.1"/>
    </source>
</evidence>
<dbReference type="InterPro" id="IPR015946">
    <property type="entry name" value="KH_dom-like_a/b"/>
</dbReference>
<accession>A0A410PYK6</accession>
<comment type="subunit">
    <text evidence="6">Forms a complex with KhpA.</text>
</comment>
<evidence type="ECO:0000313" key="10">
    <source>
        <dbReference type="Proteomes" id="UP000287601"/>
    </source>
</evidence>
<dbReference type="InterPro" id="IPR009019">
    <property type="entry name" value="KH_sf_prok-type"/>
</dbReference>
<dbReference type="Gene3D" id="3.30.30.80">
    <property type="entry name" value="probable RNA-binding protein from clostridium symbiosum atcc 14940"/>
    <property type="match status" value="1"/>
</dbReference>
<dbReference type="Pfam" id="PF01424">
    <property type="entry name" value="R3H"/>
    <property type="match status" value="1"/>
</dbReference>
<evidence type="ECO:0000259" key="8">
    <source>
        <dbReference type="PROSITE" id="PS51061"/>
    </source>
</evidence>
<dbReference type="CDD" id="cd02644">
    <property type="entry name" value="R3H_jag"/>
    <property type="match status" value="1"/>
</dbReference>
<evidence type="ECO:0000256" key="2">
    <source>
        <dbReference type="ARBA" id="ARBA00022884"/>
    </source>
</evidence>
<dbReference type="GO" id="GO:0009252">
    <property type="term" value="P:peptidoglycan biosynthetic process"/>
    <property type="evidence" value="ECO:0007669"/>
    <property type="project" value="UniProtKB-UniRule"/>
</dbReference>
<dbReference type="KEGG" id="amij:EQM06_12790"/>
<feature type="region of interest" description="Disordered" evidence="7">
    <location>
        <begin position="62"/>
        <end position="114"/>
    </location>
</feature>
<evidence type="ECO:0000256" key="5">
    <source>
        <dbReference type="ARBA" id="ARBA00023316"/>
    </source>
</evidence>
<dbReference type="PROSITE" id="PS51061">
    <property type="entry name" value="R3H"/>
    <property type="match status" value="1"/>
</dbReference>
<evidence type="ECO:0000256" key="3">
    <source>
        <dbReference type="ARBA" id="ARBA00022960"/>
    </source>
</evidence>
<dbReference type="EMBL" id="CP035281">
    <property type="protein sequence ID" value="QAT44028.1"/>
    <property type="molecule type" value="Genomic_DNA"/>
</dbReference>
<feature type="domain" description="R3H" evidence="8">
    <location>
        <begin position="209"/>
        <end position="274"/>
    </location>
</feature>
<dbReference type="PANTHER" id="PTHR35800">
    <property type="entry name" value="PROTEIN JAG"/>
    <property type="match status" value="1"/>
</dbReference>
<dbReference type="InterPro" id="IPR034079">
    <property type="entry name" value="R3H_KhpB"/>
</dbReference>
<reference evidence="9 10" key="1">
    <citation type="submission" date="2019-01" db="EMBL/GenBank/DDBJ databases">
        <title>Draft genomes of a novel of Aminipila strains.</title>
        <authorList>
            <person name="Ma S."/>
        </authorList>
    </citation>
    <scope>NUCLEOTIDE SEQUENCE [LARGE SCALE GENOMIC DNA]</scope>
    <source>
        <strain evidence="10">JN-39</strain>
    </source>
</reference>
<dbReference type="SMART" id="SM01245">
    <property type="entry name" value="Jag_N"/>
    <property type="match status" value="1"/>
</dbReference>
<dbReference type="OrthoDB" id="9794483at2"/>
<evidence type="ECO:0000256" key="4">
    <source>
        <dbReference type="ARBA" id="ARBA00023186"/>
    </source>
</evidence>
<dbReference type="SUPFAM" id="SSF82708">
    <property type="entry name" value="R3H domain"/>
    <property type="match status" value="1"/>
</dbReference>
<evidence type="ECO:0000256" key="7">
    <source>
        <dbReference type="SAM" id="MobiDB-lite"/>
    </source>
</evidence>
<dbReference type="GO" id="GO:0003723">
    <property type="term" value="F:RNA binding"/>
    <property type="evidence" value="ECO:0007669"/>
    <property type="project" value="UniProtKB-UniRule"/>
</dbReference>
<keyword evidence="5 6" id="KW-0961">Cell wall biogenesis/degradation</keyword>
<dbReference type="InterPro" id="IPR001374">
    <property type="entry name" value="R3H_dom"/>
</dbReference>
<dbReference type="CDD" id="cd02414">
    <property type="entry name" value="KH-II_Jag"/>
    <property type="match status" value="1"/>
</dbReference>
<dbReference type="GO" id="GO:0005737">
    <property type="term" value="C:cytoplasm"/>
    <property type="evidence" value="ECO:0007669"/>
    <property type="project" value="UniProtKB-SubCell"/>
</dbReference>
<proteinExistence type="inferred from homology"/>
<dbReference type="PANTHER" id="PTHR35800:SF1">
    <property type="entry name" value="RNA-BINDING PROTEIN KHPB"/>
    <property type="match status" value="1"/>
</dbReference>
<dbReference type="InterPro" id="IPR036867">
    <property type="entry name" value="R3H_dom_sf"/>
</dbReference>
<dbReference type="NCBIfam" id="NF041568">
    <property type="entry name" value="Jag_EloR"/>
    <property type="match status" value="1"/>
</dbReference>
<keyword evidence="10" id="KW-1185">Reference proteome</keyword>
<dbReference type="SUPFAM" id="SSF54814">
    <property type="entry name" value="Prokaryotic type KH domain (KH-domain type II)"/>
    <property type="match status" value="1"/>
</dbReference>